<accession>A0A5D8QCM0</accession>
<dbReference type="HAMAP" id="MF_00556">
    <property type="entry name" value="Hemerythrin"/>
    <property type="match status" value="1"/>
</dbReference>
<feature type="binding site" evidence="6">
    <location>
        <position position="119"/>
    </location>
    <ligand>
        <name>Fe cation</name>
        <dbReference type="ChEBI" id="CHEBI:24875"/>
        <label>2</label>
    </ligand>
</feature>
<dbReference type="InterPro" id="IPR016131">
    <property type="entry name" value="Haemerythrin_Fe_BS"/>
</dbReference>
<dbReference type="Proteomes" id="UP000322976">
    <property type="component" value="Unassembled WGS sequence"/>
</dbReference>
<reference evidence="8 9" key="1">
    <citation type="submission" date="2019-08" db="EMBL/GenBank/DDBJ databases">
        <title>Calorimonas adulescens gen. nov., sp. nov., an anaerobic thermophilic bacterium from Sakhalin hot spring.</title>
        <authorList>
            <person name="Khomyakova M.A."/>
            <person name="Merkel A.Y."/>
            <person name="Novikov A."/>
            <person name="Bonch-Osmolovskaya E.A."/>
            <person name="Slobodkin A.I."/>
        </authorList>
    </citation>
    <scope>NUCLEOTIDE SEQUENCE [LARGE SCALE GENOMIC DNA]</scope>
    <source>
        <strain evidence="8 9">A05MB</strain>
    </source>
</reference>
<dbReference type="RefSeq" id="WP_149545945.1">
    <property type="nucleotide sequence ID" value="NZ_VTPS01000018.1"/>
</dbReference>
<keyword evidence="4 6" id="KW-0479">Metal-binding</keyword>
<feature type="binding site" evidence="6">
    <location>
        <position position="78"/>
    </location>
    <ligand>
        <name>Fe cation</name>
        <dbReference type="ChEBI" id="CHEBI:24875"/>
        <label>2</label>
    </ligand>
</feature>
<comment type="caution">
    <text evidence="8">The sequence shown here is derived from an EMBL/GenBank/DDBJ whole genome shotgun (WGS) entry which is preliminary data.</text>
</comment>
<organism evidence="8 9">
    <name type="scientific">Calorimonas adulescens</name>
    <dbReference type="NCBI Taxonomy" id="2606906"/>
    <lineage>
        <taxon>Bacteria</taxon>
        <taxon>Bacillati</taxon>
        <taxon>Bacillota</taxon>
        <taxon>Clostridia</taxon>
        <taxon>Thermoanaerobacterales</taxon>
        <taxon>Thermoanaerobacteraceae</taxon>
        <taxon>Calorimonas</taxon>
    </lineage>
</organism>
<keyword evidence="5 6" id="KW-0408">Iron</keyword>
<keyword evidence="2 6" id="KW-0813">Transport</keyword>
<dbReference type="SUPFAM" id="SSF47188">
    <property type="entry name" value="Hemerythrin-like"/>
    <property type="match status" value="1"/>
</dbReference>
<dbReference type="NCBIfam" id="TIGR02481">
    <property type="entry name" value="hemeryth_dom"/>
    <property type="match status" value="1"/>
</dbReference>
<sequence length="129" mass="15619">MIKWREEFRLGIETIDEQHKKLFAIANEAYDLLKNDFYIDKYDRIVAILKELRDYTIYHFNSEEDYMKSIGYKKLLSHKVEHNDFVEKINSIDLDKLDENQDEYILELLNFVVDWIEQHILGTDKQIVS</sequence>
<dbReference type="InterPro" id="IPR023504">
    <property type="entry name" value="Bacteriohemerythrin-like"/>
</dbReference>
<gene>
    <name evidence="8" type="ORF">FWJ32_10680</name>
</gene>
<protein>
    <recommendedName>
        <fullName evidence="6">Bacteriohemerythrin</fullName>
    </recommendedName>
</protein>
<feature type="binding site" evidence="6">
    <location>
        <position position="124"/>
    </location>
    <ligand>
        <name>Fe cation</name>
        <dbReference type="ChEBI" id="CHEBI:24875"/>
        <label>1</label>
    </ligand>
</feature>
<dbReference type="GO" id="GO:0005506">
    <property type="term" value="F:iron ion binding"/>
    <property type="evidence" value="ECO:0007669"/>
    <property type="project" value="UniProtKB-UniRule"/>
</dbReference>
<dbReference type="PROSITE" id="PS00550">
    <property type="entry name" value="HEMERYTHRINS"/>
    <property type="match status" value="1"/>
</dbReference>
<evidence type="ECO:0000256" key="6">
    <source>
        <dbReference type="HAMAP-Rule" id="MF_00556"/>
    </source>
</evidence>
<feature type="binding site" evidence="6">
    <location>
        <position position="59"/>
    </location>
    <ligand>
        <name>Fe cation</name>
        <dbReference type="ChEBI" id="CHEBI:24875"/>
        <label>1</label>
    </ligand>
</feature>
<name>A0A5D8QCM0_9THEO</name>
<dbReference type="NCBIfam" id="NF033749">
    <property type="entry name" value="bact_hemeryth"/>
    <property type="match status" value="1"/>
</dbReference>
<dbReference type="InterPro" id="IPR050669">
    <property type="entry name" value="Hemerythrin"/>
</dbReference>
<evidence type="ECO:0000256" key="3">
    <source>
        <dbReference type="ARBA" id="ARBA00022621"/>
    </source>
</evidence>
<dbReference type="EMBL" id="VTPS01000018">
    <property type="protein sequence ID" value="TZE81078.1"/>
    <property type="molecule type" value="Genomic_DNA"/>
</dbReference>
<dbReference type="CDD" id="cd12107">
    <property type="entry name" value="Hemerythrin"/>
    <property type="match status" value="1"/>
</dbReference>
<feature type="binding site" evidence="6">
    <location>
        <position position="82"/>
    </location>
    <ligand>
        <name>Fe cation</name>
        <dbReference type="ChEBI" id="CHEBI:24875"/>
        <label>2</label>
    </ligand>
</feature>
<dbReference type="InterPro" id="IPR012827">
    <property type="entry name" value="Hemerythrin_metal-bd"/>
</dbReference>
<dbReference type="AlphaFoldDB" id="A0A5D8QCM0"/>
<evidence type="ECO:0000313" key="8">
    <source>
        <dbReference type="EMBL" id="TZE81078.1"/>
    </source>
</evidence>
<evidence type="ECO:0000259" key="7">
    <source>
        <dbReference type="Pfam" id="PF01814"/>
    </source>
</evidence>
<dbReference type="Gene3D" id="1.20.120.50">
    <property type="entry name" value="Hemerythrin-like"/>
    <property type="match status" value="1"/>
</dbReference>
<dbReference type="InterPro" id="IPR035938">
    <property type="entry name" value="Hemerythrin-like_sf"/>
</dbReference>
<feature type="binding site" evidence="6">
    <location>
        <position position="63"/>
    </location>
    <ligand>
        <name>Fe cation</name>
        <dbReference type="ChEBI" id="CHEBI:24875"/>
        <label>2</label>
    </ligand>
</feature>
<evidence type="ECO:0000256" key="4">
    <source>
        <dbReference type="ARBA" id="ARBA00022723"/>
    </source>
</evidence>
<feature type="binding site" evidence="6">
    <location>
        <position position="63"/>
    </location>
    <ligand>
        <name>Fe cation</name>
        <dbReference type="ChEBI" id="CHEBI:24875"/>
        <label>1</label>
    </ligand>
</feature>
<dbReference type="GO" id="GO:0005344">
    <property type="term" value="F:oxygen carrier activity"/>
    <property type="evidence" value="ECO:0007669"/>
    <property type="project" value="UniProtKB-UniRule"/>
</dbReference>
<feature type="domain" description="Hemerythrin-like" evidence="7">
    <location>
        <begin position="11"/>
        <end position="127"/>
    </location>
</feature>
<feature type="binding site" evidence="6">
    <location>
        <position position="124"/>
    </location>
    <ligand>
        <name>Fe cation</name>
        <dbReference type="ChEBI" id="CHEBI:24875"/>
        <label>2</label>
    </ligand>
</feature>
<dbReference type="Pfam" id="PF01814">
    <property type="entry name" value="Hemerythrin"/>
    <property type="match status" value="1"/>
</dbReference>
<evidence type="ECO:0000313" key="9">
    <source>
        <dbReference type="Proteomes" id="UP000322976"/>
    </source>
</evidence>
<proteinExistence type="inferred from homology"/>
<comment type="similarity">
    <text evidence="1 6">Belongs to the hemerythrin family.</text>
</comment>
<keyword evidence="9" id="KW-1185">Reference proteome</keyword>
<evidence type="ECO:0000256" key="1">
    <source>
        <dbReference type="ARBA" id="ARBA00010587"/>
    </source>
</evidence>
<keyword evidence="3 6" id="KW-0561">Oxygen transport</keyword>
<dbReference type="InterPro" id="IPR012312">
    <property type="entry name" value="Hemerythrin-like"/>
</dbReference>
<feature type="binding site" evidence="6">
    <location>
        <position position="19"/>
    </location>
    <ligand>
        <name>Fe cation</name>
        <dbReference type="ChEBI" id="CHEBI:24875"/>
        <label>1</label>
    </ligand>
</feature>
<comment type="function">
    <text evidence="6">Oxygen-binding protein. May be involved in a storage mechanism or for delivery to oxygen-requiring enzymes. The oxygen-binding site contains two iron atoms.</text>
</comment>
<evidence type="ECO:0000256" key="2">
    <source>
        <dbReference type="ARBA" id="ARBA00022448"/>
    </source>
</evidence>
<dbReference type="PANTHER" id="PTHR37164:SF1">
    <property type="entry name" value="BACTERIOHEMERYTHRIN"/>
    <property type="match status" value="1"/>
</dbReference>
<dbReference type="PANTHER" id="PTHR37164">
    <property type="entry name" value="BACTERIOHEMERYTHRIN"/>
    <property type="match status" value="1"/>
</dbReference>
<evidence type="ECO:0000256" key="5">
    <source>
        <dbReference type="ARBA" id="ARBA00023004"/>
    </source>
</evidence>
<comment type="subunit">
    <text evidence="6">Monomer.</text>
</comment>